<dbReference type="GO" id="GO:0042910">
    <property type="term" value="F:xenobiotic transmembrane transporter activity"/>
    <property type="evidence" value="ECO:0007669"/>
    <property type="project" value="TreeGrafter"/>
</dbReference>
<dbReference type="SUPFAM" id="SSF82693">
    <property type="entry name" value="Multidrug efflux transporter AcrB pore domain, PN1, PN2, PC1 and PC2 subdomains"/>
    <property type="match status" value="3"/>
</dbReference>
<organism evidence="3 4">
    <name type="scientific">Roseitalea porphyridii</name>
    <dbReference type="NCBI Taxonomy" id="1852022"/>
    <lineage>
        <taxon>Bacteria</taxon>
        <taxon>Pseudomonadati</taxon>
        <taxon>Pseudomonadota</taxon>
        <taxon>Alphaproteobacteria</taxon>
        <taxon>Hyphomicrobiales</taxon>
        <taxon>Ahrensiaceae</taxon>
        <taxon>Roseitalea</taxon>
    </lineage>
</organism>
<dbReference type="RefSeq" id="WP_131617833.1">
    <property type="nucleotide sequence ID" value="NZ_CP036532.1"/>
</dbReference>
<dbReference type="Gene3D" id="3.30.70.1430">
    <property type="entry name" value="Multidrug efflux transporter AcrB pore domain"/>
    <property type="match status" value="2"/>
</dbReference>
<feature type="transmembrane region" description="Helical" evidence="2">
    <location>
        <begin position="896"/>
        <end position="917"/>
    </location>
</feature>
<keyword evidence="2" id="KW-0472">Membrane</keyword>
<dbReference type="SUPFAM" id="SSF82866">
    <property type="entry name" value="Multidrug efflux transporter AcrB transmembrane domain"/>
    <property type="match status" value="2"/>
</dbReference>
<dbReference type="SUPFAM" id="SSF82714">
    <property type="entry name" value="Multidrug efflux transporter AcrB TolC docking domain, DN and DC subdomains"/>
    <property type="match status" value="2"/>
</dbReference>
<dbReference type="GeneID" id="90765803"/>
<feature type="transmembrane region" description="Helical" evidence="2">
    <location>
        <begin position="331"/>
        <end position="350"/>
    </location>
</feature>
<keyword evidence="2" id="KW-0812">Transmembrane</keyword>
<gene>
    <name evidence="3" type="ORF">E0E05_00725</name>
</gene>
<feature type="region of interest" description="Disordered" evidence="1">
    <location>
        <begin position="1036"/>
        <end position="1080"/>
    </location>
</feature>
<dbReference type="GO" id="GO:0005886">
    <property type="term" value="C:plasma membrane"/>
    <property type="evidence" value="ECO:0007669"/>
    <property type="project" value="TreeGrafter"/>
</dbReference>
<evidence type="ECO:0000313" key="3">
    <source>
        <dbReference type="EMBL" id="QBK32192.1"/>
    </source>
</evidence>
<sequence>MGFLELAVRNARLTIVTLSFFLIAGTLAYISIPKEAEPDVQFPVIYVGLSLSGVSPEDAERMLIRPLESELQNIKGVDTMTASAYQGGGNIVVEFDPSADLATALEDVRTEVDQVKGEFPAGTDEPSVVEVNISEFPVLVVTLSGDAPERVLTRTARALRDQIEEVGGVLNADMQGARDELVEVIIDPVKLSSYNLQLDALVGGVGANNRLVAAGTLEGDQGRYAVKVPSLIETVEDIANLPIAVSGNAVVRARDLATIRNTFEDRETVARLNGKPAIAIEVSKRAGANLIETVDAVKAEAEAFKTQLPPGVEITFTQDRSENIRTLLDDLQNSVLTAVILVFIVILFYLGFRSSLLIGLAIPTSFLMGILFLSLAGYTVNLVVLFSLILAVGMLVDDAIIVTEYAERRMAEGVAAPPAFAEAARRMFGPVVVSTLTRIAAFSPLLFWPGIVGEFMSYMPITLIATLTASTIYALLFAPTIGSIVGRAAVQKRRPDGMYMSVIRKAVRFPVLTLVLVAGLMGGIVYTYSNNNQGVEFFPAVEPEYGLLYVKARGNLSLEEQDELVRRAEERLLDWPGIKTVYARAGSSRGGLQLMGGGTEDTVGTIQYEFVDWRERQPASEILTSLRTQFADIAGVNIEISTPDAGPPQGKPIQVRLQADDPTGLEDAARAVAGYLETVPEVIDLDDGLPPLSIDWELKVDRTEAAKYGLGPDSVGRVVQLVTTGLKLSDYRPAGADDAVDIRLRVPEDRRTLSMLDELRVETASGAVPLTNFVDREPAASLGTLTRIDGSRTITVTSNLVEGVQDSVLQAQVAEQLETMDFPSNIRWEMVGSDQESEEAAAFLGNAFGVAIFLIFALLLAQFNRFTYVWLVLSAVVMSTIGVLLGLVVMQMPFSIIMTAIGTIALAGVVVNNNIVLIDTYAHLRRKGVDKMEAVLETCRERVRPVMLTAVTAILGVLPIAFGVNLALIDHEVTIGAPSTQWWVALSSAIVFGLAFSTVLTLVVTPAALMIFTRDNESLAKGSLIARLKRWRRKRAIDRQRAADRPKPEPAARPGRRPAPRPDAPEELPDDLRPYPKAAE</sequence>
<evidence type="ECO:0000256" key="1">
    <source>
        <dbReference type="SAM" id="MobiDB-lite"/>
    </source>
</evidence>
<dbReference type="OrthoDB" id="9798415at2"/>
<dbReference type="PANTHER" id="PTHR32063:SF0">
    <property type="entry name" value="SWARMING MOTILITY PROTEIN SWRC"/>
    <property type="match status" value="1"/>
</dbReference>
<proteinExistence type="predicted"/>
<feature type="transmembrane region" description="Helical" evidence="2">
    <location>
        <begin position="357"/>
        <end position="376"/>
    </location>
</feature>
<keyword evidence="2" id="KW-1133">Transmembrane helix</keyword>
<dbReference type="Gene3D" id="3.30.2090.10">
    <property type="entry name" value="Multidrug efflux transporter AcrB TolC docking domain, DN and DC subdomains"/>
    <property type="match status" value="2"/>
</dbReference>
<feature type="transmembrane region" description="Helical" evidence="2">
    <location>
        <begin position="382"/>
        <end position="406"/>
    </location>
</feature>
<evidence type="ECO:0000313" key="4">
    <source>
        <dbReference type="Proteomes" id="UP000293719"/>
    </source>
</evidence>
<feature type="transmembrane region" description="Helical" evidence="2">
    <location>
        <begin position="868"/>
        <end position="890"/>
    </location>
</feature>
<protein>
    <submittedName>
        <fullName evidence="3">Efflux RND transporter permease subunit</fullName>
    </submittedName>
</protein>
<feature type="transmembrane region" description="Helical" evidence="2">
    <location>
        <begin position="840"/>
        <end position="861"/>
    </location>
</feature>
<reference evidence="3 4" key="1">
    <citation type="journal article" date="2017" name="Int. J. Syst. Evol. Microbiol.">
        <title>Roseitalea porphyridii gen. nov., sp. nov., isolated from a red alga, and reclassification of Hoeflea suaedae Chung et al. 2013 as Pseudohoeflea suaedae gen. nov., comb. nov.</title>
        <authorList>
            <person name="Hyeon J.W."/>
            <person name="Jeong S.E."/>
            <person name="Baek K."/>
            <person name="Jeon C.O."/>
        </authorList>
    </citation>
    <scope>NUCLEOTIDE SEQUENCE [LARGE SCALE GENOMIC DNA]</scope>
    <source>
        <strain evidence="3 4">MA7-20</strain>
    </source>
</reference>
<dbReference type="Proteomes" id="UP000293719">
    <property type="component" value="Chromosome"/>
</dbReference>
<feature type="transmembrane region" description="Helical" evidence="2">
    <location>
        <begin position="989"/>
        <end position="1012"/>
    </location>
</feature>
<dbReference type="AlphaFoldDB" id="A0A4P6V411"/>
<feature type="compositionally biased region" description="Basic and acidic residues" evidence="1">
    <location>
        <begin position="1070"/>
        <end position="1080"/>
    </location>
</feature>
<feature type="transmembrane region" description="Helical" evidence="2">
    <location>
        <begin position="506"/>
        <end position="528"/>
    </location>
</feature>
<feature type="transmembrane region" description="Helical" evidence="2">
    <location>
        <begin position="427"/>
        <end position="449"/>
    </location>
</feature>
<evidence type="ECO:0000256" key="2">
    <source>
        <dbReference type="SAM" id="Phobius"/>
    </source>
</evidence>
<dbReference type="Gene3D" id="3.30.70.1320">
    <property type="entry name" value="Multidrug efflux transporter AcrB pore domain like"/>
    <property type="match status" value="1"/>
</dbReference>
<dbReference type="InterPro" id="IPR027463">
    <property type="entry name" value="AcrB_DN_DC_subdom"/>
</dbReference>
<feature type="compositionally biased region" description="Basic and acidic residues" evidence="1">
    <location>
        <begin position="1037"/>
        <end position="1050"/>
    </location>
</feature>
<dbReference type="Gene3D" id="1.20.1640.10">
    <property type="entry name" value="Multidrug efflux transporter AcrB transmembrane domain"/>
    <property type="match status" value="2"/>
</dbReference>
<dbReference type="EMBL" id="CP036532">
    <property type="protein sequence ID" value="QBK32192.1"/>
    <property type="molecule type" value="Genomic_DNA"/>
</dbReference>
<dbReference type="InterPro" id="IPR001036">
    <property type="entry name" value="Acrflvin-R"/>
</dbReference>
<dbReference type="PANTHER" id="PTHR32063">
    <property type="match status" value="1"/>
</dbReference>
<accession>A0A4P6V411</accession>
<keyword evidence="4" id="KW-1185">Reference proteome</keyword>
<dbReference type="Pfam" id="PF00873">
    <property type="entry name" value="ACR_tran"/>
    <property type="match status" value="1"/>
</dbReference>
<dbReference type="PRINTS" id="PR00702">
    <property type="entry name" value="ACRIFLAVINRP"/>
</dbReference>
<dbReference type="KEGG" id="rpod:E0E05_00725"/>
<name>A0A4P6V411_9HYPH</name>
<feature type="transmembrane region" description="Helical" evidence="2">
    <location>
        <begin position="461"/>
        <end position="485"/>
    </location>
</feature>
<dbReference type="Gene3D" id="3.30.70.1440">
    <property type="entry name" value="Multidrug efflux transporter AcrB pore domain"/>
    <property type="match status" value="1"/>
</dbReference>
<feature type="transmembrane region" description="Helical" evidence="2">
    <location>
        <begin position="946"/>
        <end position="969"/>
    </location>
</feature>